<evidence type="ECO:0000256" key="6">
    <source>
        <dbReference type="SAM" id="Phobius"/>
    </source>
</evidence>
<gene>
    <name evidence="7" type="ORF">S2091_3364</name>
</gene>
<evidence type="ECO:0000256" key="5">
    <source>
        <dbReference type="ARBA" id="ARBA00023136"/>
    </source>
</evidence>
<dbReference type="OrthoDB" id="5638726at2"/>
<dbReference type="Proteomes" id="UP000237839">
    <property type="component" value="Unassembled WGS sequence"/>
</dbReference>
<evidence type="ECO:0000313" key="7">
    <source>
        <dbReference type="EMBL" id="PRC92022.1"/>
    </source>
</evidence>
<feature type="transmembrane region" description="Helical" evidence="6">
    <location>
        <begin position="185"/>
        <end position="205"/>
    </location>
</feature>
<keyword evidence="4 6" id="KW-1133">Transmembrane helix</keyword>
<proteinExistence type="predicted"/>
<name>A0A2S9GWC4_9BURK</name>
<keyword evidence="3 6" id="KW-0812">Transmembrane</keyword>
<feature type="transmembrane region" description="Helical" evidence="6">
    <location>
        <begin position="149"/>
        <end position="173"/>
    </location>
</feature>
<evidence type="ECO:0000313" key="8">
    <source>
        <dbReference type="Proteomes" id="UP000237839"/>
    </source>
</evidence>
<dbReference type="GO" id="GO:0005886">
    <property type="term" value="C:plasma membrane"/>
    <property type="evidence" value="ECO:0007669"/>
    <property type="project" value="UniProtKB-SubCell"/>
</dbReference>
<keyword evidence="5 6" id="KW-0472">Membrane</keyword>
<evidence type="ECO:0000256" key="1">
    <source>
        <dbReference type="ARBA" id="ARBA00004651"/>
    </source>
</evidence>
<accession>A0A2S9GWC4</accession>
<dbReference type="GO" id="GO:0015171">
    <property type="term" value="F:amino acid transmembrane transporter activity"/>
    <property type="evidence" value="ECO:0007669"/>
    <property type="project" value="TreeGrafter"/>
</dbReference>
<reference evidence="7 8" key="1">
    <citation type="submission" date="2018-02" db="EMBL/GenBank/DDBJ databases">
        <title>Solimicrobium silvestre gen. nov., sp. nov., isolated from alpine forest soil.</title>
        <authorList>
            <person name="Margesin R."/>
            <person name="Albuquerque L."/>
            <person name="Zhang D.-C."/>
            <person name="Froufe H.J.C."/>
            <person name="Severino R."/>
            <person name="Roxo I."/>
            <person name="Egas C."/>
            <person name="Da Costa M.S."/>
        </authorList>
    </citation>
    <scope>NUCLEOTIDE SEQUENCE [LARGE SCALE GENOMIC DNA]</scope>
    <source>
        <strain evidence="7 8">S20-91</strain>
    </source>
</reference>
<comment type="subcellular location">
    <subcellularLocation>
        <location evidence="1">Cell membrane</location>
        <topology evidence="1">Multi-pass membrane protein</topology>
    </subcellularLocation>
</comment>
<evidence type="ECO:0000256" key="4">
    <source>
        <dbReference type="ARBA" id="ARBA00022989"/>
    </source>
</evidence>
<feature type="transmembrane region" description="Helical" evidence="6">
    <location>
        <begin position="63"/>
        <end position="84"/>
    </location>
</feature>
<feature type="transmembrane region" description="Helical" evidence="6">
    <location>
        <begin position="105"/>
        <end position="129"/>
    </location>
</feature>
<evidence type="ECO:0000256" key="3">
    <source>
        <dbReference type="ARBA" id="ARBA00022692"/>
    </source>
</evidence>
<comment type="caution">
    <text evidence="7">The sequence shown here is derived from an EMBL/GenBank/DDBJ whole genome shotgun (WGS) entry which is preliminary data.</text>
</comment>
<dbReference type="RefSeq" id="WP_105533112.1">
    <property type="nucleotide sequence ID" value="NZ_PUGF01000017.1"/>
</dbReference>
<dbReference type="PANTHER" id="PTHR30086:SF20">
    <property type="entry name" value="ARGININE EXPORTER PROTEIN ARGO-RELATED"/>
    <property type="match status" value="1"/>
</dbReference>
<feature type="transmembrane region" description="Helical" evidence="6">
    <location>
        <begin position="6"/>
        <end position="22"/>
    </location>
</feature>
<protein>
    <submittedName>
        <fullName evidence="7">Lysine efflux permease</fullName>
    </submittedName>
</protein>
<keyword evidence="8" id="KW-1185">Reference proteome</keyword>
<evidence type="ECO:0000256" key="2">
    <source>
        <dbReference type="ARBA" id="ARBA00022475"/>
    </source>
</evidence>
<feature type="transmembrane region" description="Helical" evidence="6">
    <location>
        <begin position="34"/>
        <end position="57"/>
    </location>
</feature>
<dbReference type="EMBL" id="PUGF01000017">
    <property type="protein sequence ID" value="PRC92022.1"/>
    <property type="molecule type" value="Genomic_DNA"/>
</dbReference>
<sequence length="206" mass="22544">MQNPSIVLQGFLFGIGLFAAMGPKDSFLIKQALIGRYLPILVFICVASDILLITLGVAGIGRLVAQSAGLLTVAVWGGAAYLFWYGGKTLLAALTNKSMPSDTKVDYGTSLRSVCLTALTLSLFNPYALIDTLLVIGPISGSMPDDVRWFFAFGAMMASLLWFSVLTIGTTFLRRFFLQAVMWRVLDTIIASIMFYLGIQLLLFYR</sequence>
<keyword evidence="2" id="KW-1003">Cell membrane</keyword>
<dbReference type="InterPro" id="IPR001123">
    <property type="entry name" value="LeuE-type"/>
</dbReference>
<dbReference type="Pfam" id="PF01810">
    <property type="entry name" value="LysE"/>
    <property type="match status" value="1"/>
</dbReference>
<dbReference type="PANTHER" id="PTHR30086">
    <property type="entry name" value="ARGININE EXPORTER PROTEIN ARGO"/>
    <property type="match status" value="1"/>
</dbReference>
<organism evidence="7 8">
    <name type="scientific">Solimicrobium silvestre</name>
    <dbReference type="NCBI Taxonomy" id="2099400"/>
    <lineage>
        <taxon>Bacteria</taxon>
        <taxon>Pseudomonadati</taxon>
        <taxon>Pseudomonadota</taxon>
        <taxon>Betaproteobacteria</taxon>
        <taxon>Burkholderiales</taxon>
        <taxon>Oxalobacteraceae</taxon>
        <taxon>Solimicrobium</taxon>
    </lineage>
</organism>
<dbReference type="AlphaFoldDB" id="A0A2S9GWC4"/>